<accession>A0A9D4HEK0</accession>
<sequence>MIPFVFDFKTCKYVNDLFQIDLSLPVYIEQDKTGHALCFHGASEVCLHLSHCTKRSPLLLLACRAEREDIASFFLLPISSVPTVSVSKSSWNRKSR</sequence>
<reference evidence="1" key="2">
    <citation type="submission" date="2020-11" db="EMBL/GenBank/DDBJ databases">
        <authorList>
            <person name="McCartney M.A."/>
            <person name="Auch B."/>
            <person name="Kono T."/>
            <person name="Mallez S."/>
            <person name="Becker A."/>
            <person name="Gohl D.M."/>
            <person name="Silverstein K.A.T."/>
            <person name="Koren S."/>
            <person name="Bechman K.B."/>
            <person name="Herman A."/>
            <person name="Abrahante J.E."/>
            <person name="Garbe J."/>
        </authorList>
    </citation>
    <scope>NUCLEOTIDE SEQUENCE</scope>
    <source>
        <strain evidence="1">Duluth1</strain>
        <tissue evidence="1">Whole animal</tissue>
    </source>
</reference>
<protein>
    <submittedName>
        <fullName evidence="1">Uncharacterized protein</fullName>
    </submittedName>
</protein>
<organism evidence="1 2">
    <name type="scientific">Dreissena polymorpha</name>
    <name type="common">Zebra mussel</name>
    <name type="synonym">Mytilus polymorpha</name>
    <dbReference type="NCBI Taxonomy" id="45954"/>
    <lineage>
        <taxon>Eukaryota</taxon>
        <taxon>Metazoa</taxon>
        <taxon>Spiralia</taxon>
        <taxon>Lophotrochozoa</taxon>
        <taxon>Mollusca</taxon>
        <taxon>Bivalvia</taxon>
        <taxon>Autobranchia</taxon>
        <taxon>Heteroconchia</taxon>
        <taxon>Euheterodonta</taxon>
        <taxon>Imparidentia</taxon>
        <taxon>Neoheterodontei</taxon>
        <taxon>Myida</taxon>
        <taxon>Dreissenoidea</taxon>
        <taxon>Dreissenidae</taxon>
        <taxon>Dreissena</taxon>
    </lineage>
</organism>
<evidence type="ECO:0000313" key="2">
    <source>
        <dbReference type="Proteomes" id="UP000828390"/>
    </source>
</evidence>
<reference evidence="1" key="1">
    <citation type="journal article" date="2019" name="bioRxiv">
        <title>The Genome of the Zebra Mussel, Dreissena polymorpha: A Resource for Invasive Species Research.</title>
        <authorList>
            <person name="McCartney M.A."/>
            <person name="Auch B."/>
            <person name="Kono T."/>
            <person name="Mallez S."/>
            <person name="Zhang Y."/>
            <person name="Obille A."/>
            <person name="Becker A."/>
            <person name="Abrahante J.E."/>
            <person name="Garbe J."/>
            <person name="Badalamenti J.P."/>
            <person name="Herman A."/>
            <person name="Mangelson H."/>
            <person name="Liachko I."/>
            <person name="Sullivan S."/>
            <person name="Sone E.D."/>
            <person name="Koren S."/>
            <person name="Silverstein K.A.T."/>
            <person name="Beckman K.B."/>
            <person name="Gohl D.M."/>
        </authorList>
    </citation>
    <scope>NUCLEOTIDE SEQUENCE</scope>
    <source>
        <strain evidence="1">Duluth1</strain>
        <tissue evidence="1">Whole animal</tissue>
    </source>
</reference>
<name>A0A9D4HEK0_DREPO</name>
<comment type="caution">
    <text evidence="1">The sequence shown here is derived from an EMBL/GenBank/DDBJ whole genome shotgun (WGS) entry which is preliminary data.</text>
</comment>
<proteinExistence type="predicted"/>
<dbReference type="Proteomes" id="UP000828390">
    <property type="component" value="Unassembled WGS sequence"/>
</dbReference>
<gene>
    <name evidence="1" type="ORF">DPMN_105337</name>
</gene>
<evidence type="ECO:0000313" key="1">
    <source>
        <dbReference type="EMBL" id="KAH3832061.1"/>
    </source>
</evidence>
<dbReference type="AlphaFoldDB" id="A0A9D4HEK0"/>
<keyword evidence="2" id="KW-1185">Reference proteome</keyword>
<dbReference type="EMBL" id="JAIWYP010000004">
    <property type="protein sequence ID" value="KAH3832061.1"/>
    <property type="molecule type" value="Genomic_DNA"/>
</dbReference>